<name>A0AAD3D2H7_9STRA</name>
<dbReference type="Proteomes" id="UP001054902">
    <property type="component" value="Unassembled WGS sequence"/>
</dbReference>
<keyword evidence="2" id="KW-1185">Reference proteome</keyword>
<evidence type="ECO:0000313" key="2">
    <source>
        <dbReference type="Proteomes" id="UP001054902"/>
    </source>
</evidence>
<dbReference type="AlphaFoldDB" id="A0AAD3D2H7"/>
<reference evidence="1 2" key="1">
    <citation type="journal article" date="2021" name="Sci. Rep.">
        <title>The genome of the diatom Chaetoceros tenuissimus carries an ancient integrated fragment of an extant virus.</title>
        <authorList>
            <person name="Hongo Y."/>
            <person name="Kimura K."/>
            <person name="Takaki Y."/>
            <person name="Yoshida Y."/>
            <person name="Baba S."/>
            <person name="Kobayashi G."/>
            <person name="Nagasaki K."/>
            <person name="Hano T."/>
            <person name="Tomaru Y."/>
        </authorList>
    </citation>
    <scope>NUCLEOTIDE SEQUENCE [LARGE SCALE GENOMIC DNA]</scope>
    <source>
        <strain evidence="1 2">NIES-3715</strain>
    </source>
</reference>
<comment type="caution">
    <text evidence="1">The sequence shown here is derived from an EMBL/GenBank/DDBJ whole genome shotgun (WGS) entry which is preliminary data.</text>
</comment>
<evidence type="ECO:0000313" key="1">
    <source>
        <dbReference type="EMBL" id="GFH56621.1"/>
    </source>
</evidence>
<protein>
    <submittedName>
        <fullName evidence="1">Uncharacterized protein</fullName>
    </submittedName>
</protein>
<sequence length="280" mass="32294">MFRNYTENLSEIYAEKISSSSSIKDIMKTIRKAKSHDVNDLCESFNFYDGQSVKSFFPSSELSFSSKHGFMEPLLPPMRHPGFCIKGGKYILSLDYIVHDFEMMCKSLRPYSRLIMIDLGADLTRENGPVIKLLDLYSKFGFEFDHIYGFEMVFSDPQKLYNDTIPEKYIHSFHWINAAVETAPKSKMNPLNSILEKYDDDDFIVVKLDVDHAETEIPLVMQILSNENISGKIDHLYFEHHVTIAEMRSSWGGSMNGTMEDSMKIFTALREKGIASHFWV</sequence>
<dbReference type="EMBL" id="BLLK01000054">
    <property type="protein sequence ID" value="GFH56621.1"/>
    <property type="molecule type" value="Genomic_DNA"/>
</dbReference>
<accession>A0AAD3D2H7</accession>
<gene>
    <name evidence="1" type="ORF">CTEN210_13097</name>
</gene>
<proteinExistence type="predicted"/>
<organism evidence="1 2">
    <name type="scientific">Chaetoceros tenuissimus</name>
    <dbReference type="NCBI Taxonomy" id="426638"/>
    <lineage>
        <taxon>Eukaryota</taxon>
        <taxon>Sar</taxon>
        <taxon>Stramenopiles</taxon>
        <taxon>Ochrophyta</taxon>
        <taxon>Bacillariophyta</taxon>
        <taxon>Coscinodiscophyceae</taxon>
        <taxon>Chaetocerotophycidae</taxon>
        <taxon>Chaetocerotales</taxon>
        <taxon>Chaetocerotaceae</taxon>
        <taxon>Chaetoceros</taxon>
    </lineage>
</organism>